<proteinExistence type="predicted"/>
<organism evidence="4 5">
    <name type="scientific">Nannochloropsis salina CCMP1776</name>
    <dbReference type="NCBI Taxonomy" id="1027361"/>
    <lineage>
        <taxon>Eukaryota</taxon>
        <taxon>Sar</taxon>
        <taxon>Stramenopiles</taxon>
        <taxon>Ochrophyta</taxon>
        <taxon>Eustigmatophyceae</taxon>
        <taxon>Eustigmatales</taxon>
        <taxon>Monodopsidaceae</taxon>
        <taxon>Microchloropsis</taxon>
        <taxon>Microchloropsis salina</taxon>
    </lineage>
</organism>
<evidence type="ECO:0000256" key="2">
    <source>
        <dbReference type="SAM" id="SignalP"/>
    </source>
</evidence>
<dbReference type="PANTHER" id="PTHR47661">
    <property type="entry name" value="PHOSPHOGLUCAN PHOSPHATASE LSF1, CHLOROPLASTIC"/>
    <property type="match status" value="1"/>
</dbReference>
<reference evidence="4 5" key="1">
    <citation type="submission" date="2019-01" db="EMBL/GenBank/DDBJ databases">
        <title>Nuclear Genome Assembly of the Microalgal Biofuel strain Nannochloropsis salina CCMP1776.</title>
        <authorList>
            <person name="Hovde B."/>
        </authorList>
    </citation>
    <scope>NUCLEOTIDE SEQUENCE [LARGE SCALE GENOMIC DNA]</scope>
    <source>
        <strain evidence="4 5">CCMP1776</strain>
    </source>
</reference>
<dbReference type="OrthoDB" id="439127at2759"/>
<evidence type="ECO:0000259" key="3">
    <source>
        <dbReference type="PROSITE" id="PS50106"/>
    </source>
</evidence>
<protein>
    <recommendedName>
        <fullName evidence="3">PDZ domain-containing protein</fullName>
    </recommendedName>
</protein>
<dbReference type="Proteomes" id="UP000355283">
    <property type="component" value="Unassembled WGS sequence"/>
</dbReference>
<dbReference type="SUPFAM" id="SSF50156">
    <property type="entry name" value="PDZ domain-like"/>
    <property type="match status" value="1"/>
</dbReference>
<dbReference type="PANTHER" id="PTHR47661:SF2">
    <property type="entry name" value="PHOSPHOGLUCAN PHOSPHATASE LSF1, CHLOROPLASTIC"/>
    <property type="match status" value="1"/>
</dbReference>
<sequence length="202" mass="21523">MTLSKVAVMVVAAAFVGLTSAFVTPSLSTASRATTGVVSRSHSTPSRTTMMAGGMSEFNKNRAARKPGPLDLVVELQKPLGIVLEEDEKGNVYVKELSPAGNAMRSGKVEKGDLVTMISATFGDECWSARGAGLGMIMQAIKVRQGNTVKIVLERSKAAPKKSVFKAPAPKAKPAPKKPDDATLLRQLEDEEKGKKKFFGLF</sequence>
<evidence type="ECO:0000313" key="4">
    <source>
        <dbReference type="EMBL" id="TFJ87613.1"/>
    </source>
</evidence>
<keyword evidence="2" id="KW-0732">Signal</keyword>
<feature type="chain" id="PRO_5020024405" description="PDZ domain-containing protein" evidence="2">
    <location>
        <begin position="22"/>
        <end position="202"/>
    </location>
</feature>
<keyword evidence="5" id="KW-1185">Reference proteome</keyword>
<comment type="caution">
    <text evidence="4">The sequence shown here is derived from an EMBL/GenBank/DDBJ whole genome shotgun (WGS) entry which is preliminary data.</text>
</comment>
<dbReference type="EMBL" id="SDOX01000005">
    <property type="protein sequence ID" value="TFJ87613.1"/>
    <property type="molecule type" value="Genomic_DNA"/>
</dbReference>
<name>A0A4D9DC09_9STRA</name>
<dbReference type="PROSITE" id="PS50106">
    <property type="entry name" value="PDZ"/>
    <property type="match status" value="1"/>
</dbReference>
<dbReference type="Gene3D" id="2.30.42.10">
    <property type="match status" value="1"/>
</dbReference>
<dbReference type="AlphaFoldDB" id="A0A4D9DC09"/>
<evidence type="ECO:0000256" key="1">
    <source>
        <dbReference type="SAM" id="MobiDB-lite"/>
    </source>
</evidence>
<accession>A0A4D9DC09</accession>
<dbReference type="InterPro" id="IPR036034">
    <property type="entry name" value="PDZ_sf"/>
</dbReference>
<feature type="region of interest" description="Disordered" evidence="1">
    <location>
        <begin position="159"/>
        <end position="182"/>
    </location>
</feature>
<feature type="domain" description="PDZ" evidence="3">
    <location>
        <begin position="69"/>
        <end position="119"/>
    </location>
</feature>
<evidence type="ECO:0000313" key="5">
    <source>
        <dbReference type="Proteomes" id="UP000355283"/>
    </source>
</evidence>
<feature type="signal peptide" evidence="2">
    <location>
        <begin position="1"/>
        <end position="21"/>
    </location>
</feature>
<gene>
    <name evidence="4" type="ORF">NSK_000964</name>
</gene>
<dbReference type="InterPro" id="IPR001478">
    <property type="entry name" value="PDZ"/>
</dbReference>